<dbReference type="AlphaFoldDB" id="A0A412W9A0"/>
<organism evidence="1 2">
    <name type="scientific">Odoribacter splanchnicus</name>
    <dbReference type="NCBI Taxonomy" id="28118"/>
    <lineage>
        <taxon>Bacteria</taxon>
        <taxon>Pseudomonadati</taxon>
        <taxon>Bacteroidota</taxon>
        <taxon>Bacteroidia</taxon>
        <taxon>Bacteroidales</taxon>
        <taxon>Odoribacteraceae</taxon>
        <taxon>Odoribacter</taxon>
    </lineage>
</organism>
<dbReference type="EMBL" id="QRYW01000034">
    <property type="protein sequence ID" value="RGV21683.1"/>
    <property type="molecule type" value="Genomic_DNA"/>
</dbReference>
<reference evidence="1 2" key="1">
    <citation type="submission" date="2018-08" db="EMBL/GenBank/DDBJ databases">
        <title>A genome reference for cultivated species of the human gut microbiota.</title>
        <authorList>
            <person name="Zou Y."/>
            <person name="Xue W."/>
            <person name="Luo G."/>
        </authorList>
    </citation>
    <scope>NUCLEOTIDE SEQUENCE [LARGE SCALE GENOMIC DNA]</scope>
    <source>
        <strain evidence="1 2">AF14-6AC</strain>
    </source>
</reference>
<dbReference type="InterPro" id="IPR032183">
    <property type="entry name" value="PKD-like"/>
</dbReference>
<dbReference type="Pfam" id="PF16407">
    <property type="entry name" value="PKD_2"/>
    <property type="match status" value="1"/>
</dbReference>
<name>A0A412W9A0_9BACT</name>
<dbReference type="Proteomes" id="UP000283426">
    <property type="component" value="Unassembled WGS sequence"/>
</dbReference>
<sequence>MKKTISIFMLAALLIGGLTGCYEDKGNYKYRDINEVTYKILPESEDGYYRFKQPPVDTMYVDYTVDLSQSQATNEENLEFLWLVSYSKDKKTVTDTITTRDLRLTFPPKKSSAFDIVFSLTDKQTNVSSYKELHIKIVYPYINSWLVLNGDKEDSRISAVEDPDSLNYFFTEDAYTALGYKKRFKDITELVYAPVITGNGNAPEWLYIASPDSVWALFPFEMKVEKKQNDILPEVITENNTKVAYGLDGSPSSGGAVILVDENKRFYYSTFNSGRGKFQVPEIAQELNETYQVDLIAKSQKSSYLCFWDDERDKFLYFNLGGGGEITLFPEEYNDWTGKEVIWMGTDNKDKEHKDGIAMAIVKDTKDQSYWTYRLSTEQTITGDSIGELPINKDSQFATTSAFPDQFFYTVDSKVYLFNVASLETYELYDAGSPITKMQFRITEDHQLTEEWNYMQRCLALAVDKGDKGELHELTLTTAGDIETSRIFEGFGPIKDMCFTFINRIQK</sequence>
<evidence type="ECO:0008006" key="3">
    <source>
        <dbReference type="Google" id="ProtNLM"/>
    </source>
</evidence>
<protein>
    <recommendedName>
        <fullName evidence="3">Lipoprotein</fullName>
    </recommendedName>
</protein>
<dbReference type="PROSITE" id="PS51257">
    <property type="entry name" value="PROKAR_LIPOPROTEIN"/>
    <property type="match status" value="1"/>
</dbReference>
<dbReference type="RefSeq" id="WP_118108334.1">
    <property type="nucleotide sequence ID" value="NZ_JABWDG010000024.1"/>
</dbReference>
<comment type="caution">
    <text evidence="1">The sequence shown here is derived from an EMBL/GenBank/DDBJ whole genome shotgun (WGS) entry which is preliminary data.</text>
</comment>
<gene>
    <name evidence="1" type="ORF">DWW24_14895</name>
</gene>
<accession>A0A412W9A0</accession>
<evidence type="ECO:0000313" key="2">
    <source>
        <dbReference type="Proteomes" id="UP000283426"/>
    </source>
</evidence>
<proteinExistence type="predicted"/>
<evidence type="ECO:0000313" key="1">
    <source>
        <dbReference type="EMBL" id="RGV21683.1"/>
    </source>
</evidence>